<dbReference type="RefSeq" id="WP_055039139.1">
    <property type="nucleotide sequence ID" value="NZ_CVRS01000016.1"/>
</dbReference>
<name>A0A0M6WBT1_9FIRM</name>
<feature type="region of interest" description="Disordered" evidence="1">
    <location>
        <begin position="55"/>
        <end position="105"/>
    </location>
</feature>
<dbReference type="Proteomes" id="UP000049828">
    <property type="component" value="Unassembled WGS sequence"/>
</dbReference>
<dbReference type="EMBL" id="CVRS01000016">
    <property type="protein sequence ID" value="CRL33299.1"/>
    <property type="molecule type" value="Genomic_DNA"/>
</dbReference>
<feature type="compositionally biased region" description="Basic and acidic residues" evidence="1">
    <location>
        <begin position="64"/>
        <end position="80"/>
    </location>
</feature>
<evidence type="ECO:0000313" key="3">
    <source>
        <dbReference type="Proteomes" id="UP000049828"/>
    </source>
</evidence>
<evidence type="ECO:0000256" key="1">
    <source>
        <dbReference type="SAM" id="MobiDB-lite"/>
    </source>
</evidence>
<gene>
    <name evidence="2" type="ORF">RIL183_01761</name>
</gene>
<accession>A0A0M6WBT1</accession>
<dbReference type="STRING" id="360807.ERS852392_00537"/>
<keyword evidence="3" id="KW-1185">Reference proteome</keyword>
<feature type="compositionally biased region" description="Polar residues" evidence="1">
    <location>
        <begin position="96"/>
        <end position="105"/>
    </location>
</feature>
<dbReference type="AlphaFoldDB" id="A0A0M6WBT1"/>
<evidence type="ECO:0000313" key="2">
    <source>
        <dbReference type="EMBL" id="CRL33299.1"/>
    </source>
</evidence>
<organism evidence="2 3">
    <name type="scientific">Roseburia inulinivorans</name>
    <dbReference type="NCBI Taxonomy" id="360807"/>
    <lineage>
        <taxon>Bacteria</taxon>
        <taxon>Bacillati</taxon>
        <taxon>Bacillota</taxon>
        <taxon>Clostridia</taxon>
        <taxon>Lachnospirales</taxon>
        <taxon>Lachnospiraceae</taxon>
        <taxon>Roseburia</taxon>
    </lineage>
</organism>
<sequence length="105" mass="12298">MSIRPVDFNGMIQRTQDVSTLKQNEDNRPVVEQQTIFSQEMKKVEQNLHQVVHAQENENAGYRYDAKEKGNGHYEKEERKKKDKKQQKADNVYLKGQTSGFDIKV</sequence>
<protein>
    <submittedName>
        <fullName evidence="2">Uncharacterized protein</fullName>
    </submittedName>
</protein>
<proteinExistence type="predicted"/>
<reference evidence="3" key="1">
    <citation type="submission" date="2015-05" db="EMBL/GenBank/DDBJ databases">
        <authorList>
            <consortium name="Pathogen Informatics"/>
        </authorList>
    </citation>
    <scope>NUCLEOTIDE SEQUENCE [LARGE SCALE GENOMIC DNA]</scope>
    <source>
        <strain evidence="3">L1-83</strain>
    </source>
</reference>
<dbReference type="OrthoDB" id="2064336at2"/>